<name>A0A1B2IDM0_9CAUD</name>
<evidence type="ECO:0000313" key="1">
    <source>
        <dbReference type="EMBL" id="ANZ49304.1"/>
    </source>
</evidence>
<dbReference type="OrthoDB" id="30090at10239"/>
<gene>
    <name evidence="1" type="ORF">HUXLEY_222</name>
</gene>
<reference evidence="2" key="1">
    <citation type="submission" date="2016-06" db="EMBL/GenBank/DDBJ databases">
        <authorList>
            <person name="Berg J.A."/>
            <person name="Grossarth S.E."/>
            <person name="Jarvis T.M."/>
            <person name="Merrill B.D."/>
            <person name="Breakwell D.P."/>
            <person name="Hope S."/>
            <person name="Grose J.H."/>
        </authorList>
    </citation>
    <scope>NUCLEOTIDE SEQUENCE [LARGE SCALE GENOMIC DNA]</scope>
</reference>
<dbReference type="KEGG" id="vg:29069344"/>
<dbReference type="Proteomes" id="UP000203302">
    <property type="component" value="Segment"/>
</dbReference>
<dbReference type="RefSeq" id="YP_009293190.1">
    <property type="nucleotide sequence ID" value="NC_031127.1"/>
</dbReference>
<proteinExistence type="predicted"/>
<accession>A0A1B2IDM0</accession>
<dbReference type="EMBL" id="KX397368">
    <property type="protein sequence ID" value="ANZ49304.1"/>
    <property type="molecule type" value="Genomic_DNA"/>
</dbReference>
<sequence>MDMRPVRLYLLTALHDHLMRLGEARHIAKTAYLMIAREIARSDLRDRHKWLLTDVCERLKARVYSDELTRALSYVWVYDDIRDESFLDNSARVVKLIERVTNDYYATTGGLTTEVNIQSSILDSLRETANHLDAPILFSTDYDLLRFRIWFTGEMDDVDMHELWCHDVHSMDEWTSLLTTYPSEKYLWRQDHEPLLPERLDEEGYDIEAFWKNITILSLDKLYVEAKERLCSEDEDRCELYTAMH</sequence>
<organism evidence="1 2">
    <name type="scientific">Erwinia phage vB_EamM_Huxley</name>
    <dbReference type="NCBI Taxonomy" id="1883373"/>
    <lineage>
        <taxon>Viruses</taxon>
        <taxon>Duplodnaviria</taxon>
        <taxon>Heunggongvirae</taxon>
        <taxon>Uroviricota</taxon>
        <taxon>Caudoviricetes</taxon>
        <taxon>Chimalliviridae</taxon>
        <taxon>Machinavirus</taxon>
        <taxon>Machinavirus machina</taxon>
    </lineage>
</organism>
<dbReference type="GeneID" id="29069344"/>
<protein>
    <submittedName>
        <fullName evidence="1">Uncharacterized protein</fullName>
    </submittedName>
</protein>
<evidence type="ECO:0000313" key="2">
    <source>
        <dbReference type="Proteomes" id="UP000203302"/>
    </source>
</evidence>